<protein>
    <submittedName>
        <fullName evidence="1">Uncharacterized protein</fullName>
    </submittedName>
</protein>
<dbReference type="AlphaFoldDB" id="Q0UI19"/>
<organism evidence="1 2">
    <name type="scientific">Phaeosphaeria nodorum (strain SN15 / ATCC MYA-4574 / FGSC 10173)</name>
    <name type="common">Glume blotch fungus</name>
    <name type="synonym">Parastagonospora nodorum</name>
    <dbReference type="NCBI Taxonomy" id="321614"/>
    <lineage>
        <taxon>Eukaryota</taxon>
        <taxon>Fungi</taxon>
        <taxon>Dikarya</taxon>
        <taxon>Ascomycota</taxon>
        <taxon>Pezizomycotina</taxon>
        <taxon>Dothideomycetes</taxon>
        <taxon>Pleosporomycetidae</taxon>
        <taxon>Pleosporales</taxon>
        <taxon>Pleosporineae</taxon>
        <taxon>Phaeosphaeriaceae</taxon>
        <taxon>Parastagonospora</taxon>
    </lineage>
</organism>
<gene>
    <name evidence="1" type="ORF">SNOG_08595</name>
</gene>
<accession>Q0UI19</accession>
<proteinExistence type="predicted"/>
<reference evidence="2" key="1">
    <citation type="journal article" date="2007" name="Plant Cell">
        <title>Dothideomycete-plant interactions illuminated by genome sequencing and EST analysis of the wheat pathogen Stagonospora nodorum.</title>
        <authorList>
            <person name="Hane J.K."/>
            <person name="Lowe R.G."/>
            <person name="Solomon P.S."/>
            <person name="Tan K.C."/>
            <person name="Schoch C.L."/>
            <person name="Spatafora J.W."/>
            <person name="Crous P.W."/>
            <person name="Kodira C."/>
            <person name="Birren B.W."/>
            <person name="Galagan J.E."/>
            <person name="Torriani S.F."/>
            <person name="McDonald B.A."/>
            <person name="Oliver R.P."/>
        </authorList>
    </citation>
    <scope>NUCLEOTIDE SEQUENCE [LARGE SCALE GENOMIC DNA]</scope>
    <source>
        <strain evidence="2">SN15 / ATCC MYA-4574 / FGSC 10173</strain>
    </source>
</reference>
<evidence type="ECO:0000313" key="2">
    <source>
        <dbReference type="Proteomes" id="UP000001055"/>
    </source>
</evidence>
<dbReference type="EMBL" id="CH445337">
    <property type="protein sequence ID" value="EAT83763.1"/>
    <property type="molecule type" value="Genomic_DNA"/>
</dbReference>
<dbReference type="RefSeq" id="XP_001798904.1">
    <property type="nucleotide sequence ID" value="XM_001798852.1"/>
</dbReference>
<dbReference type="GeneID" id="5975803"/>
<dbReference type="Proteomes" id="UP000001055">
    <property type="component" value="Unassembled WGS sequence"/>
</dbReference>
<dbReference type="KEGG" id="pno:SNOG_08595"/>
<name>Q0UI19_PHANO</name>
<sequence length="42" mass="4597">MSAAIDSKSWPVGVSCRRGNRSKIGNVMIGESHSVTESRRLH</sequence>
<dbReference type="InParanoid" id="Q0UI19"/>
<evidence type="ECO:0000313" key="1">
    <source>
        <dbReference type="EMBL" id="EAT83763.1"/>
    </source>
</evidence>